<feature type="region of interest" description="Disordered" evidence="1">
    <location>
        <begin position="1"/>
        <end position="25"/>
    </location>
</feature>
<name>A0A1A0HJL7_9ASCO</name>
<keyword evidence="3" id="KW-1185">Reference proteome</keyword>
<dbReference type="Proteomes" id="UP000092555">
    <property type="component" value="Unassembled WGS sequence"/>
</dbReference>
<reference evidence="2 3" key="1">
    <citation type="submission" date="2016-05" db="EMBL/GenBank/DDBJ databases">
        <title>Comparative genomics of biotechnologically important yeasts.</title>
        <authorList>
            <consortium name="DOE Joint Genome Institute"/>
            <person name="Riley R."/>
            <person name="Haridas S."/>
            <person name="Wolfe K.H."/>
            <person name="Lopes M.R."/>
            <person name="Hittinger C.T."/>
            <person name="Goker M."/>
            <person name="Salamov A."/>
            <person name="Wisecaver J."/>
            <person name="Long T.M."/>
            <person name="Aerts A.L."/>
            <person name="Barry K."/>
            <person name="Choi C."/>
            <person name="Clum A."/>
            <person name="Coughlan A.Y."/>
            <person name="Deshpande S."/>
            <person name="Douglass A.P."/>
            <person name="Hanson S.J."/>
            <person name="Klenk H.-P."/>
            <person name="LaButti K."/>
            <person name="Lapidus A."/>
            <person name="Lindquist E."/>
            <person name="Lipzen A."/>
            <person name="Meier-kolthoff J.P."/>
            <person name="Ohm R.A."/>
            <person name="Otillar R.P."/>
            <person name="Pangilinan J."/>
            <person name="Peng Y."/>
            <person name="Rokas A."/>
            <person name="Rosa C.A."/>
            <person name="Scheuner C."/>
            <person name="Sibirny A.A."/>
            <person name="Slot J.C."/>
            <person name="Stielow J.B."/>
            <person name="Sun H."/>
            <person name="Kurtzman C.P."/>
            <person name="Blackwell M."/>
            <person name="Grigoriev I.V."/>
            <person name="Jeffries T.W."/>
        </authorList>
    </citation>
    <scope>NUCLEOTIDE SEQUENCE [LARGE SCALE GENOMIC DNA]</scope>
    <source>
        <strain evidence="2 3">NRRL YB-4993</strain>
    </source>
</reference>
<comment type="caution">
    <text evidence="2">The sequence shown here is derived from an EMBL/GenBank/DDBJ whole genome shotgun (WGS) entry which is preliminary data.</text>
</comment>
<feature type="compositionally biased region" description="Polar residues" evidence="1">
    <location>
        <begin position="304"/>
        <end position="322"/>
    </location>
</feature>
<dbReference type="AlphaFoldDB" id="A0A1A0HJL7"/>
<dbReference type="EMBL" id="LXTC01000001">
    <property type="protein sequence ID" value="OBA24359.1"/>
    <property type="molecule type" value="Genomic_DNA"/>
</dbReference>
<evidence type="ECO:0000256" key="1">
    <source>
        <dbReference type="SAM" id="MobiDB-lite"/>
    </source>
</evidence>
<accession>A0A1A0HJL7</accession>
<feature type="compositionally biased region" description="Basic and acidic residues" evidence="1">
    <location>
        <begin position="236"/>
        <end position="250"/>
    </location>
</feature>
<organism evidence="2 3">
    <name type="scientific">Metschnikowia bicuspidata var. bicuspidata NRRL YB-4993</name>
    <dbReference type="NCBI Taxonomy" id="869754"/>
    <lineage>
        <taxon>Eukaryota</taxon>
        <taxon>Fungi</taxon>
        <taxon>Dikarya</taxon>
        <taxon>Ascomycota</taxon>
        <taxon>Saccharomycotina</taxon>
        <taxon>Pichiomycetes</taxon>
        <taxon>Metschnikowiaceae</taxon>
        <taxon>Metschnikowia</taxon>
    </lineage>
</organism>
<proteinExistence type="predicted"/>
<dbReference type="RefSeq" id="XP_018714840.1">
    <property type="nucleotide sequence ID" value="XM_018853784.1"/>
</dbReference>
<evidence type="ECO:0000313" key="2">
    <source>
        <dbReference type="EMBL" id="OBA24359.1"/>
    </source>
</evidence>
<feature type="region of interest" description="Disordered" evidence="1">
    <location>
        <begin position="295"/>
        <end position="365"/>
    </location>
</feature>
<evidence type="ECO:0000313" key="3">
    <source>
        <dbReference type="Proteomes" id="UP000092555"/>
    </source>
</evidence>
<sequence length="398" mass="44491">MVKLSTAPLDFGVPSRRPAQQVESPKLDVTETLQTSHDLSSKIPLLELKDMHDSLRRPVCPFLPMGDCEGEIRQLQDENLHLSTTVCQLKKTISEYEAQVQSLLGENKRLQESLVSSRHSPPNKFDKRLGEIEQVLAHGLTHTLNALQSIRDGKQQHTQILENTAGSKNHVCHTEEESLSVNLGHGPLIAASQESSLQVPNEGVSNSLEILTNSEHAETRMEKPHNPLKVPKANRRNIEVKRENSDESASRRTGPGVFDSSKSKARSTEENFDDITFFMKPSASRTRHALRLNDRLSKTRKAEQPSNLASNNPIHGNSSTQPHGVKVEQEHQDENAHVLIKQESSKKRKALEPLATSSNRRPSIAARMKNKVQHDAFEFVDKSTLLEQSRKSLKKSLG</sequence>
<dbReference type="GeneID" id="30026760"/>
<feature type="region of interest" description="Disordered" evidence="1">
    <location>
        <begin position="217"/>
        <end position="269"/>
    </location>
</feature>
<protein>
    <submittedName>
        <fullName evidence="2">Uncharacterized protein</fullName>
    </submittedName>
</protein>
<dbReference type="OrthoDB" id="10583600at2759"/>
<feature type="compositionally biased region" description="Basic and acidic residues" evidence="1">
    <location>
        <begin position="325"/>
        <end position="336"/>
    </location>
</feature>
<gene>
    <name evidence="2" type="ORF">METBIDRAFT_10504</name>
</gene>